<evidence type="ECO:0000256" key="4">
    <source>
        <dbReference type="ARBA" id="ARBA00023157"/>
    </source>
</evidence>
<keyword evidence="2" id="KW-0719">Serine esterase</keyword>
<evidence type="ECO:0000256" key="5">
    <source>
        <dbReference type="ARBA" id="ARBA00023180"/>
    </source>
</evidence>
<feature type="chain" id="PRO_5045002871" description="Carboxylic ester hydrolase" evidence="6">
    <location>
        <begin position="26"/>
        <end position="588"/>
    </location>
</feature>
<comment type="similarity">
    <text evidence="1 6">Belongs to the type-B carboxylesterase/lipase family.</text>
</comment>
<dbReference type="RefSeq" id="XP_062716745.1">
    <property type="nucleotide sequence ID" value="XM_062860761.1"/>
</dbReference>
<feature type="domain" description="Carboxylesterase type B" evidence="7">
    <location>
        <begin position="39"/>
        <end position="546"/>
    </location>
</feature>
<evidence type="ECO:0000256" key="1">
    <source>
        <dbReference type="ARBA" id="ARBA00005964"/>
    </source>
</evidence>
<keyword evidence="3 6" id="KW-0378">Hydrolase</keyword>
<dbReference type="InterPro" id="IPR019826">
    <property type="entry name" value="Carboxylesterase_B_AS"/>
</dbReference>
<dbReference type="SUPFAM" id="SSF53474">
    <property type="entry name" value="alpha/beta-Hydrolases"/>
    <property type="match status" value="1"/>
</dbReference>
<keyword evidence="9" id="KW-1185">Reference proteome</keyword>
<evidence type="ECO:0000256" key="2">
    <source>
        <dbReference type="ARBA" id="ARBA00022487"/>
    </source>
</evidence>
<dbReference type="EC" id="3.1.1.-" evidence="6"/>
<protein>
    <recommendedName>
        <fullName evidence="6">Carboxylic ester hydrolase</fullName>
        <ecNumber evidence="6">3.1.1.-</ecNumber>
    </recommendedName>
</protein>
<dbReference type="PANTHER" id="PTHR43142">
    <property type="entry name" value="CARBOXYLIC ESTER HYDROLASE"/>
    <property type="match status" value="1"/>
</dbReference>
<dbReference type="PANTHER" id="PTHR43142:SF1">
    <property type="entry name" value="CARBOXYLIC ESTER HYDROLASE"/>
    <property type="match status" value="1"/>
</dbReference>
<keyword evidence="5" id="KW-0325">Glycoprotein</keyword>
<dbReference type="PROSITE" id="PS00941">
    <property type="entry name" value="CARBOXYLESTERASE_B_2"/>
    <property type="match status" value="1"/>
</dbReference>
<dbReference type="InterPro" id="IPR029058">
    <property type="entry name" value="AB_hydrolase_fold"/>
</dbReference>
<dbReference type="Gene3D" id="3.40.50.1820">
    <property type="entry name" value="alpha/beta hydrolase"/>
    <property type="match status" value="1"/>
</dbReference>
<feature type="signal peptide" evidence="6">
    <location>
        <begin position="1"/>
        <end position="25"/>
    </location>
</feature>
<proteinExistence type="inferred from homology"/>
<evidence type="ECO:0000256" key="3">
    <source>
        <dbReference type="ARBA" id="ARBA00022801"/>
    </source>
</evidence>
<dbReference type="EnsemblMetazoa" id="AALFPA23_015698.R22887">
    <property type="protein sequence ID" value="AALFPA23_015698.P22887"/>
    <property type="gene ID" value="AALFPA23_015698"/>
</dbReference>
<dbReference type="PROSITE" id="PS00122">
    <property type="entry name" value="CARBOXYLESTERASE_B_1"/>
    <property type="match status" value="1"/>
</dbReference>
<organism evidence="8 9">
    <name type="scientific">Aedes albopictus</name>
    <name type="common">Asian tiger mosquito</name>
    <name type="synonym">Stegomyia albopicta</name>
    <dbReference type="NCBI Taxonomy" id="7160"/>
    <lineage>
        <taxon>Eukaryota</taxon>
        <taxon>Metazoa</taxon>
        <taxon>Ecdysozoa</taxon>
        <taxon>Arthropoda</taxon>
        <taxon>Hexapoda</taxon>
        <taxon>Insecta</taxon>
        <taxon>Pterygota</taxon>
        <taxon>Neoptera</taxon>
        <taxon>Endopterygota</taxon>
        <taxon>Diptera</taxon>
        <taxon>Nematocera</taxon>
        <taxon>Culicoidea</taxon>
        <taxon>Culicidae</taxon>
        <taxon>Culicinae</taxon>
        <taxon>Aedini</taxon>
        <taxon>Aedes</taxon>
        <taxon>Stegomyia</taxon>
    </lineage>
</organism>
<dbReference type="GeneID" id="115267981"/>
<dbReference type="InterPro" id="IPR002018">
    <property type="entry name" value="CarbesteraseB"/>
</dbReference>
<name>A0ABM1Z785_AEDAL</name>
<dbReference type="InterPro" id="IPR019819">
    <property type="entry name" value="Carboxylesterase_B_CS"/>
</dbReference>
<evidence type="ECO:0000259" key="7">
    <source>
        <dbReference type="Pfam" id="PF00135"/>
    </source>
</evidence>
<sequence>MLSRFGAVFAAVVVLCGLNATPVPAYSCIVQFEEESSGRGSFKRTFNGNPYCEFLGIRYAAPPTGALRFENPVLLPPHGNQNFTKLGNVCPQVDDLNVVTQILGDEDCLFLDVYRPNGASGDVSQRLPVLVFIHGGSFSVGSSTSDFHGVDLLIDHVSLKPIVKSFLYFKASYILQEVIIVSIQYRLDQLGFLRSDEFNVSGNFGLKDQRTALRWVQRYIHHFGGDPRRVTLMGHSAGAASVTYHLYSENSKGLFHQAFALGGSMLAPWAYLYDASLYSHQYFKELNITSIEQMKSVDFKSFWSRDIVYKFATVNYGFCVPSAELDASDAVVTRSPQELIRSKPINDVPLLFGQSSEEFELFLSYVDDYWMGENFPNFQNETLKSYIDAIVDRAAELAERSGVELDKNVFYLELANTANWFFPNKHLLEEYSKWVPDETYFFRFQFDGKFGWYKKAFHGHIDEVKHYGAIHGDELGYIFTPYNVREALANRSAFRDEWRIHEQTVQLLASFIKFGSPNYPGSRLEWPPYDGNTASPKYLNIDKAFEIRSDQWSLYHSFWGAIYQCLYHYNCNDIKDLLRMVVKDKRLV</sequence>
<keyword evidence="4" id="KW-1015">Disulfide bond</keyword>
<keyword evidence="6" id="KW-0732">Signal</keyword>
<dbReference type="Pfam" id="PF00135">
    <property type="entry name" value="COesterase"/>
    <property type="match status" value="1"/>
</dbReference>
<accession>A0ABM1Z785</accession>
<reference evidence="9" key="1">
    <citation type="journal article" date="2015" name="Proc. Natl. Acad. Sci. U.S.A.">
        <title>Genome sequence of the Asian Tiger mosquito, Aedes albopictus, reveals insights into its biology, genetics, and evolution.</title>
        <authorList>
            <person name="Chen X.G."/>
            <person name="Jiang X."/>
            <person name="Gu J."/>
            <person name="Xu M."/>
            <person name="Wu Y."/>
            <person name="Deng Y."/>
            <person name="Zhang C."/>
            <person name="Bonizzoni M."/>
            <person name="Dermauw W."/>
            <person name="Vontas J."/>
            <person name="Armbruster P."/>
            <person name="Huang X."/>
            <person name="Yang Y."/>
            <person name="Zhang H."/>
            <person name="He W."/>
            <person name="Peng H."/>
            <person name="Liu Y."/>
            <person name="Wu K."/>
            <person name="Chen J."/>
            <person name="Lirakis M."/>
            <person name="Topalis P."/>
            <person name="Van Leeuwen T."/>
            <person name="Hall A.B."/>
            <person name="Jiang X."/>
            <person name="Thorpe C."/>
            <person name="Mueller R.L."/>
            <person name="Sun C."/>
            <person name="Waterhouse R.M."/>
            <person name="Yan G."/>
            <person name="Tu Z.J."/>
            <person name="Fang X."/>
            <person name="James A.A."/>
        </authorList>
    </citation>
    <scope>NUCLEOTIDE SEQUENCE [LARGE SCALE GENOMIC DNA]</scope>
    <source>
        <strain evidence="9">Foshan</strain>
    </source>
</reference>
<evidence type="ECO:0000313" key="9">
    <source>
        <dbReference type="Proteomes" id="UP000069940"/>
    </source>
</evidence>
<evidence type="ECO:0000313" key="8">
    <source>
        <dbReference type="EnsemblMetazoa" id="AALFPA23_015698.P22887"/>
    </source>
</evidence>
<dbReference type="Proteomes" id="UP000069940">
    <property type="component" value="Unassembled WGS sequence"/>
</dbReference>
<reference evidence="8" key="2">
    <citation type="submission" date="2025-05" db="UniProtKB">
        <authorList>
            <consortium name="EnsemblMetazoa"/>
        </authorList>
    </citation>
    <scope>IDENTIFICATION</scope>
    <source>
        <strain evidence="8">Foshan</strain>
    </source>
</reference>
<evidence type="ECO:0000256" key="6">
    <source>
        <dbReference type="RuleBase" id="RU361235"/>
    </source>
</evidence>